<keyword evidence="1" id="KW-0067">ATP-binding</keyword>
<dbReference type="AlphaFoldDB" id="A0A7C3UBM8"/>
<accession>A0A7C3UBM8</accession>
<keyword evidence="1" id="KW-0547">Nucleotide-binding</keyword>
<dbReference type="GO" id="GO:0046872">
    <property type="term" value="F:metal ion binding"/>
    <property type="evidence" value="ECO:0007669"/>
    <property type="project" value="InterPro"/>
</dbReference>
<sequence length="305" mass="34054">MKMRRSKLFIYEHGVCGEKIPDEIAIEGVAMFKSLLSFDRYFDLISFVRDDFLSVFPFGSGSFKECLEICDKAIVVAPEDGFTLLNLTKEIEKAGVENLGSSSKAIEITSDKWKTFKKIKDKVATPKTSLKPLDCEYVVKPRVSCGGSGIRVGGDVPEGFLAQELIRGKPLSVSLYVDEEIKVLSINEQILENFSYKGGVVPAEYNRDVVEAAISSVEAIDGLKGYVGVDIILAEQPFVIEINARLTTPVIVFEYVYGMSYADIVWNFMNGRDVEIKPKRRVMFYKGYGNGFVTYGKHSIILKNL</sequence>
<dbReference type="EMBL" id="DTPI01000015">
    <property type="protein sequence ID" value="HGE65990.1"/>
    <property type="molecule type" value="Genomic_DNA"/>
</dbReference>
<gene>
    <name evidence="4" type="ORF">ENT89_04605</name>
    <name evidence="3" type="ORF">ENX77_02520</name>
</gene>
<dbReference type="Pfam" id="PF18301">
    <property type="entry name" value="preATP-grasp_3"/>
    <property type="match status" value="1"/>
</dbReference>
<protein>
    <submittedName>
        <fullName evidence="3">ATP-grasp domain-containing protein</fullName>
    </submittedName>
</protein>
<evidence type="ECO:0000256" key="1">
    <source>
        <dbReference type="PROSITE-ProRule" id="PRU00409"/>
    </source>
</evidence>
<dbReference type="InterPro" id="IPR011761">
    <property type="entry name" value="ATP-grasp"/>
</dbReference>
<dbReference type="SUPFAM" id="SSF56059">
    <property type="entry name" value="Glutathione synthetase ATP-binding domain-like"/>
    <property type="match status" value="1"/>
</dbReference>
<evidence type="ECO:0000313" key="3">
    <source>
        <dbReference type="EMBL" id="HGE65990.1"/>
    </source>
</evidence>
<dbReference type="InterPro" id="IPR040803">
    <property type="entry name" value="MfnD_preATP-grasp"/>
</dbReference>
<evidence type="ECO:0000313" key="4">
    <source>
        <dbReference type="EMBL" id="HGU59441.1"/>
    </source>
</evidence>
<dbReference type="InterPro" id="IPR024710">
    <property type="entry name" value="MfnD"/>
</dbReference>
<dbReference type="InterPro" id="IPR003806">
    <property type="entry name" value="ATP-grasp_PylC-type"/>
</dbReference>
<dbReference type="PIRSF" id="PIRSF016766">
    <property type="entry name" value="UCP016766_ATPgrasp"/>
    <property type="match status" value="1"/>
</dbReference>
<dbReference type="Pfam" id="PF02655">
    <property type="entry name" value="ATP-grasp_3"/>
    <property type="match status" value="1"/>
</dbReference>
<organism evidence="3">
    <name type="scientific">Geoglobus ahangari</name>
    <dbReference type="NCBI Taxonomy" id="113653"/>
    <lineage>
        <taxon>Archaea</taxon>
        <taxon>Methanobacteriati</taxon>
        <taxon>Methanobacteriota</taxon>
        <taxon>Archaeoglobi</taxon>
        <taxon>Archaeoglobales</taxon>
        <taxon>Archaeoglobaceae</taxon>
        <taxon>Geoglobus</taxon>
    </lineage>
</organism>
<name>A0A7C3UBM8_9EURY</name>
<dbReference type="PROSITE" id="PS50975">
    <property type="entry name" value="ATP_GRASP"/>
    <property type="match status" value="1"/>
</dbReference>
<dbReference type="Gene3D" id="3.40.50.11770">
    <property type="match status" value="1"/>
</dbReference>
<reference evidence="3" key="1">
    <citation type="journal article" date="2020" name="mSystems">
        <title>Genome- and Community-Level Interaction Insights into Carbon Utilization and Element Cycling Functions of Hydrothermarchaeota in Hydrothermal Sediment.</title>
        <authorList>
            <person name="Zhou Z."/>
            <person name="Liu Y."/>
            <person name="Xu W."/>
            <person name="Pan J."/>
            <person name="Luo Z.H."/>
            <person name="Li M."/>
        </authorList>
    </citation>
    <scope>NUCLEOTIDE SEQUENCE [LARGE SCALE GENOMIC DNA]</scope>
    <source>
        <strain evidence="4">SpSt-62</strain>
        <strain evidence="3">SpSt-97</strain>
    </source>
</reference>
<proteinExistence type="predicted"/>
<dbReference type="EMBL" id="DTAK01000034">
    <property type="protein sequence ID" value="HGU59441.1"/>
    <property type="molecule type" value="Genomic_DNA"/>
</dbReference>
<dbReference type="Gene3D" id="3.30.470.20">
    <property type="entry name" value="ATP-grasp fold, B domain"/>
    <property type="match status" value="1"/>
</dbReference>
<feature type="domain" description="ATP-grasp" evidence="2">
    <location>
        <begin position="201"/>
        <end position="270"/>
    </location>
</feature>
<comment type="caution">
    <text evidence="3">The sequence shown here is derived from an EMBL/GenBank/DDBJ whole genome shotgun (WGS) entry which is preliminary data.</text>
</comment>
<evidence type="ECO:0000259" key="2">
    <source>
        <dbReference type="PROSITE" id="PS50975"/>
    </source>
</evidence>
<dbReference type="GO" id="GO:0005524">
    <property type="term" value="F:ATP binding"/>
    <property type="evidence" value="ECO:0007669"/>
    <property type="project" value="UniProtKB-UniRule"/>
</dbReference>
<dbReference type="Gene3D" id="2.30.36.100">
    <property type="match status" value="1"/>
</dbReference>